<accession>A0A1D6JDH7</accession>
<feature type="region of interest" description="Disordered" evidence="4">
    <location>
        <begin position="347"/>
        <end position="378"/>
    </location>
</feature>
<evidence type="ECO:0000256" key="1">
    <source>
        <dbReference type="ARBA" id="ARBA00004123"/>
    </source>
</evidence>
<dbReference type="PANTHER" id="PTHR46058">
    <property type="entry name" value="PROTEIN BREVIS RADIX-LIKE 1"/>
    <property type="match status" value="1"/>
</dbReference>
<feature type="region of interest" description="Disordered" evidence="4">
    <location>
        <begin position="103"/>
        <end position="124"/>
    </location>
</feature>
<feature type="domain" description="BRX" evidence="5">
    <location>
        <begin position="139"/>
        <end position="238"/>
    </location>
</feature>
<organism evidence="6">
    <name type="scientific">Zea mays</name>
    <name type="common">Maize</name>
    <dbReference type="NCBI Taxonomy" id="4577"/>
    <lineage>
        <taxon>Eukaryota</taxon>
        <taxon>Viridiplantae</taxon>
        <taxon>Streptophyta</taxon>
        <taxon>Embryophyta</taxon>
        <taxon>Tracheophyta</taxon>
        <taxon>Spermatophyta</taxon>
        <taxon>Magnoliopsida</taxon>
        <taxon>Liliopsida</taxon>
        <taxon>Poales</taxon>
        <taxon>Poaceae</taxon>
        <taxon>PACMAD clade</taxon>
        <taxon>Panicoideae</taxon>
        <taxon>Andropogonodae</taxon>
        <taxon>Andropogoneae</taxon>
        <taxon>Tripsacinae</taxon>
        <taxon>Zea</taxon>
    </lineage>
</organism>
<evidence type="ECO:0000256" key="2">
    <source>
        <dbReference type="ARBA" id="ARBA00009057"/>
    </source>
</evidence>
<dbReference type="PANTHER" id="PTHR46058:SF11">
    <property type="entry name" value="BRX DOMAIN-CONTAINING PROTEIN"/>
    <property type="match status" value="1"/>
</dbReference>
<comment type="subcellular location">
    <subcellularLocation>
        <location evidence="1">Nucleus</location>
    </subcellularLocation>
</comment>
<dbReference type="Pfam" id="PF13713">
    <property type="entry name" value="BRX_N"/>
    <property type="match status" value="1"/>
</dbReference>
<dbReference type="EMBL" id="CM000786">
    <property type="protein sequence ID" value="AQK45877.1"/>
    <property type="molecule type" value="Genomic_DNA"/>
</dbReference>
<protein>
    <submittedName>
        <fullName evidence="6">Protein BREVIS RADIX</fullName>
    </submittedName>
</protein>
<evidence type="ECO:0000259" key="5">
    <source>
        <dbReference type="PROSITE" id="PS51514"/>
    </source>
</evidence>
<evidence type="ECO:0000256" key="4">
    <source>
        <dbReference type="SAM" id="MobiDB-lite"/>
    </source>
</evidence>
<dbReference type="Pfam" id="PF08381">
    <property type="entry name" value="BRX"/>
    <property type="match status" value="3"/>
</dbReference>
<proteinExistence type="inferred from homology"/>
<dbReference type="OMA" id="RESHQYN"/>
<reference evidence="6" key="1">
    <citation type="submission" date="2015-12" db="EMBL/GenBank/DDBJ databases">
        <title>Update maize B73 reference genome by single molecule sequencing technologies.</title>
        <authorList>
            <consortium name="Maize Genome Sequencing Project"/>
            <person name="Ware D."/>
        </authorList>
    </citation>
    <scope>NUCLEOTIDE SEQUENCE</scope>
    <source>
        <tissue evidence="6">Seedling</tissue>
    </source>
</reference>
<dbReference type="InterPro" id="IPR027988">
    <property type="entry name" value="BRX_N"/>
</dbReference>
<feature type="region of interest" description="Disordered" evidence="4">
    <location>
        <begin position="245"/>
        <end position="292"/>
    </location>
</feature>
<dbReference type="InParanoid" id="A0A1D6JDH7"/>
<dbReference type="PROSITE" id="PS51514">
    <property type="entry name" value="BRX"/>
    <property type="match status" value="2"/>
</dbReference>
<dbReference type="InterPro" id="IPR044532">
    <property type="entry name" value="BRX-like"/>
</dbReference>
<feature type="compositionally biased region" description="Polar residues" evidence="4">
    <location>
        <begin position="104"/>
        <end position="124"/>
    </location>
</feature>
<dbReference type="AlphaFoldDB" id="A0A1D6JDH7"/>
<keyword evidence="3" id="KW-0539">Nucleus</keyword>
<dbReference type="ExpressionAtlas" id="A0A1D6JDH7">
    <property type="expression patterns" value="baseline and differential"/>
</dbReference>
<feature type="domain" description="BRX" evidence="5">
    <location>
        <begin position="385"/>
        <end position="440"/>
    </location>
</feature>
<dbReference type="GO" id="GO:0005634">
    <property type="term" value="C:nucleus"/>
    <property type="evidence" value="ECO:0007669"/>
    <property type="project" value="UniProtKB-SubCell"/>
</dbReference>
<feature type="compositionally biased region" description="Polar residues" evidence="4">
    <location>
        <begin position="245"/>
        <end position="276"/>
    </location>
</feature>
<evidence type="ECO:0000313" key="6">
    <source>
        <dbReference type="EMBL" id="AQK45877.1"/>
    </source>
</evidence>
<dbReference type="SMR" id="A0A1D6JDH7"/>
<dbReference type="InterPro" id="IPR013591">
    <property type="entry name" value="Brevis_radix_dom"/>
</dbReference>
<name>A0A1D6JDH7_MAIZE</name>
<sequence length="440" mass="47275">MLACIACSSKEGGEDGSRAAATTPHGKEAVKSLTSQLKDMVLKFSGSSKQCRGTPGAQSFRSSGGGRYLRPYPSFIDVTGFAPANKVLGNALAGAGAAGGAARTASSDTLDLTRSNRKTPQSSGWIPSTEAAAAGDDVREWTAQVEPGVQITFGTIPSGGNDLKRIRFRCVVVTRPLLLPLLNDSLRRPLILATELTPKCMVVSRICYVRRRSREMFNKWEAQRWWGENYDRIVELYNVVTFSGRQQGCSTPASSVDDSALRDSSYSRVGSASRGSPITVPPPPVASKERLARSASFRATAAGSSSAPYAAAHSARAAYFPSAAVPDPSDHVWAHHFNMLNSAAAGTSAMGGGGPSPYDPSSVATASSRDEASVSLSNASDLEATEWVEEDEPGVCLTIRELGDGTRELRRIRFSRERFGEERAKVWWEQNRERIQAEYL</sequence>
<evidence type="ECO:0000256" key="3">
    <source>
        <dbReference type="ARBA" id="ARBA00023242"/>
    </source>
</evidence>
<gene>
    <name evidence="6" type="ORF">ZEAMMB73_Zm00001d026237</name>
</gene>
<comment type="similarity">
    <text evidence="2">Belongs to the BRX family.</text>
</comment>